<keyword evidence="2" id="KW-0812">Transmembrane</keyword>
<dbReference type="PANTHER" id="PTHR22800">
    <property type="entry name" value="C-TYPE LECTIN PROTEINS"/>
    <property type="match status" value="1"/>
</dbReference>
<proteinExistence type="predicted"/>
<dbReference type="OMA" id="THEACEN"/>
<reference evidence="11" key="4">
    <citation type="submission" date="2025-08" db="UniProtKB">
        <authorList>
            <consortium name="Ensembl"/>
        </authorList>
    </citation>
    <scope>IDENTIFICATION</scope>
</reference>
<organism evidence="11 12">
    <name type="scientific">Rhinolophus ferrumequinum</name>
    <name type="common">Greater horseshoe bat</name>
    <dbReference type="NCBI Taxonomy" id="59479"/>
    <lineage>
        <taxon>Eukaryota</taxon>
        <taxon>Metazoa</taxon>
        <taxon>Chordata</taxon>
        <taxon>Craniata</taxon>
        <taxon>Vertebrata</taxon>
        <taxon>Euteleostomi</taxon>
        <taxon>Mammalia</taxon>
        <taxon>Eutheria</taxon>
        <taxon>Laurasiatheria</taxon>
        <taxon>Chiroptera</taxon>
        <taxon>Yinpterochiroptera</taxon>
        <taxon>Rhinolophoidea</taxon>
        <taxon>Rhinolophidae</taxon>
        <taxon>Rhinolophinae</taxon>
        <taxon>Rhinolophus</taxon>
    </lineage>
</organism>
<dbReference type="InterPro" id="IPR033992">
    <property type="entry name" value="NKR-like_CTLD"/>
</dbReference>
<keyword evidence="5" id="KW-1133">Transmembrane helix</keyword>
<reference evidence="12" key="3">
    <citation type="submission" date="2018-12" db="EMBL/GenBank/DDBJ databases">
        <title>G10K-VGP greater horseshoe bat female genome, primary haplotype.</title>
        <authorList>
            <person name="Teeling E."/>
            <person name="Myers G."/>
            <person name="Vernes S."/>
            <person name="Pippel M."/>
            <person name="Winkler S."/>
            <person name="Fedrigo O."/>
            <person name="Rhie A."/>
            <person name="Koren S."/>
            <person name="Phillippy A."/>
            <person name="Lewin H."/>
            <person name="Damas J."/>
            <person name="Howe K."/>
            <person name="Mountcastle J."/>
            <person name="Jarvis E.D."/>
        </authorList>
    </citation>
    <scope>NUCLEOTIDE SEQUENCE [LARGE SCALE GENOMIC DNA]</scope>
</reference>
<keyword evidence="4" id="KW-0735">Signal-anchor</keyword>
<accession>A0A671F1B7</accession>
<dbReference type="InterPro" id="IPR016187">
    <property type="entry name" value="CTDL_fold"/>
</dbReference>
<evidence type="ECO:0000256" key="3">
    <source>
        <dbReference type="ARBA" id="ARBA00022734"/>
    </source>
</evidence>
<dbReference type="Gene3D" id="3.10.100.10">
    <property type="entry name" value="Mannose-Binding Protein A, subunit A"/>
    <property type="match status" value="1"/>
</dbReference>
<reference evidence="11 12" key="2">
    <citation type="journal article" date="2018" name="Annu Rev Anim Biosci">
        <title>Bat Biology, Genomes, and the Bat1K Project: To Generate Chromosome-Level Genomes for All Living Bat Species.</title>
        <authorList>
            <person name="Teeling E.C."/>
            <person name="Vernes S.C."/>
            <person name="Davalos L.M."/>
            <person name="Ray D.A."/>
            <person name="Gilbert M.T.P."/>
            <person name="Myers E."/>
        </authorList>
    </citation>
    <scope>NUCLEOTIDE SEQUENCE</scope>
</reference>
<keyword evidence="6" id="KW-0472">Membrane</keyword>
<dbReference type="GO" id="GO:0016020">
    <property type="term" value="C:membrane"/>
    <property type="evidence" value="ECO:0007669"/>
    <property type="project" value="UniProtKB-SubCell"/>
</dbReference>
<dbReference type="InParanoid" id="A0A671F1B7"/>
<dbReference type="AlphaFoldDB" id="A0A671F1B7"/>
<feature type="domain" description="C-type lectin" evidence="10">
    <location>
        <begin position="70"/>
        <end position="188"/>
    </location>
</feature>
<name>A0A671F1B7_RHIFE</name>
<evidence type="ECO:0000313" key="11">
    <source>
        <dbReference type="Ensembl" id="ENSRFEP00010019386.1"/>
    </source>
</evidence>
<keyword evidence="12" id="KW-1185">Reference proteome</keyword>
<evidence type="ECO:0000256" key="2">
    <source>
        <dbReference type="ARBA" id="ARBA00022692"/>
    </source>
</evidence>
<evidence type="ECO:0000256" key="4">
    <source>
        <dbReference type="ARBA" id="ARBA00022968"/>
    </source>
</evidence>
<dbReference type="SMART" id="SM00034">
    <property type="entry name" value="CLECT"/>
    <property type="match status" value="1"/>
</dbReference>
<protein>
    <recommendedName>
        <fullName evidence="8">Natural killer cells antigen CD94</fullName>
    </recommendedName>
    <alternativeName>
        <fullName evidence="9">Killer cell lectin-like receptor subfamily D member 1</fullName>
    </alternativeName>
</protein>
<keyword evidence="7" id="KW-0325">Glycoprotein</keyword>
<keyword evidence="3" id="KW-0430">Lectin</keyword>
<dbReference type="GO" id="GO:0045954">
    <property type="term" value="P:positive regulation of natural killer cell mediated cytotoxicity"/>
    <property type="evidence" value="ECO:0007669"/>
    <property type="project" value="TreeGrafter"/>
</dbReference>
<evidence type="ECO:0000256" key="5">
    <source>
        <dbReference type="ARBA" id="ARBA00022989"/>
    </source>
</evidence>
<dbReference type="PANTHER" id="PTHR22800:SF252">
    <property type="entry name" value="NATURAL KILLER CELLS ANTIGEN CD94"/>
    <property type="match status" value="1"/>
</dbReference>
<evidence type="ECO:0000259" key="10">
    <source>
        <dbReference type="PROSITE" id="PS50041"/>
    </source>
</evidence>
<comment type="subcellular location">
    <subcellularLocation>
        <location evidence="1">Membrane</location>
        <topology evidence="1">Single-pass type II membrane protein</topology>
    </subcellularLocation>
</comment>
<evidence type="ECO:0000256" key="6">
    <source>
        <dbReference type="ARBA" id="ARBA00023136"/>
    </source>
</evidence>
<dbReference type="CDD" id="cd03593">
    <property type="entry name" value="CLECT_NK_receptors_like"/>
    <property type="match status" value="1"/>
</dbReference>
<dbReference type="GO" id="GO:0002223">
    <property type="term" value="P:stimulatory C-type lectin receptor signaling pathway"/>
    <property type="evidence" value="ECO:0007669"/>
    <property type="project" value="TreeGrafter"/>
</dbReference>
<reference evidence="11" key="5">
    <citation type="submission" date="2025-09" db="UniProtKB">
        <authorList>
            <consortium name="Ensembl"/>
        </authorList>
    </citation>
    <scope>IDENTIFICATION</scope>
</reference>
<evidence type="ECO:0000256" key="1">
    <source>
        <dbReference type="ARBA" id="ARBA00004606"/>
    </source>
</evidence>
<dbReference type="InterPro" id="IPR050919">
    <property type="entry name" value="NKG2/CD94_NK_receptors"/>
</dbReference>
<dbReference type="SUPFAM" id="SSF56436">
    <property type="entry name" value="C-type lectin-like"/>
    <property type="match status" value="1"/>
</dbReference>
<dbReference type="InterPro" id="IPR016186">
    <property type="entry name" value="C-type_lectin-like/link_sf"/>
</dbReference>
<dbReference type="Proteomes" id="UP000472240">
    <property type="component" value="Chromosome 10"/>
</dbReference>
<evidence type="ECO:0000313" key="12">
    <source>
        <dbReference type="Proteomes" id="UP000472240"/>
    </source>
</evidence>
<evidence type="ECO:0000256" key="8">
    <source>
        <dbReference type="ARBA" id="ARBA00041193"/>
    </source>
</evidence>
<dbReference type="InterPro" id="IPR001304">
    <property type="entry name" value="C-type_lectin-like"/>
</dbReference>
<sequence length="199" mass="22971">MLKYFHPLIISFIEFTLFIQQNSTLGNFLKNKFLLINSTEKMESPMPSVMVYFFLLGSDCCSCQEKWIGYRCNCYFISNGKETWTESRDFCASQNSSLLHLQNEDELVFKMFVSVSHQSFMNHSINFYWIGLSYNEEQGVWQWEDGSALSPDLFSLSQTVNIQNCITYRASGSTLDKACESKSRYICKKKLIGAYLGVS</sequence>
<evidence type="ECO:0000256" key="7">
    <source>
        <dbReference type="ARBA" id="ARBA00023180"/>
    </source>
</evidence>
<dbReference type="Ensembl" id="ENSRFET00010021099.1">
    <property type="protein sequence ID" value="ENSRFEP00010019386.1"/>
    <property type="gene ID" value="ENSRFEG00010012836.1"/>
</dbReference>
<dbReference type="GeneTree" id="ENSGT00940000160107"/>
<dbReference type="Pfam" id="PF00059">
    <property type="entry name" value="Lectin_C"/>
    <property type="match status" value="1"/>
</dbReference>
<dbReference type="PROSITE" id="PS50041">
    <property type="entry name" value="C_TYPE_LECTIN_2"/>
    <property type="match status" value="1"/>
</dbReference>
<reference evidence="11 12" key="1">
    <citation type="journal article" date="2015" name="Annu Rev Anim Biosci">
        <title>The Genome 10K Project: a way forward.</title>
        <authorList>
            <person name="Koepfli K.P."/>
            <person name="Paten B."/>
            <person name="O'Brien S.J."/>
            <person name="Koepfli K.P."/>
            <person name="Paten B."/>
            <person name="Antunes A."/>
            <person name="Belov K."/>
            <person name="Bustamante C."/>
            <person name="Castoe T.A."/>
            <person name="Clawson H."/>
            <person name="Crawford A.J."/>
            <person name="Diekhans M."/>
            <person name="Distel D."/>
            <person name="Durbin R."/>
            <person name="Earl D."/>
            <person name="Fujita M.K."/>
            <person name="Gamble T."/>
            <person name="Georges A."/>
            <person name="Gemmell N."/>
            <person name="Gilbert M.T."/>
            <person name="Graves J.M."/>
            <person name="Green R.E."/>
            <person name="Hickey G."/>
            <person name="Jarvis E.D."/>
            <person name="Johnson W."/>
            <person name="Komissarov A."/>
            <person name="Korf I."/>
            <person name="Kuhn R."/>
            <person name="Larkin D.M."/>
            <person name="Lewin H."/>
            <person name="Lopez J.V."/>
            <person name="Ma J."/>
            <person name="Marques-Bonet T."/>
            <person name="Miller W."/>
            <person name="Murphy R."/>
            <person name="Pevzner P."/>
            <person name="Shapiro B."/>
            <person name="Steiner C."/>
            <person name="Tamazian G."/>
            <person name="Venkatesh B."/>
            <person name="Wang J."/>
            <person name="Wayne R."/>
            <person name="Wiley E."/>
            <person name="Yang H."/>
            <person name="Zhang G."/>
            <person name="Haussler D."/>
            <person name="Ryder O."/>
            <person name="O'Brien S.J."/>
        </authorList>
    </citation>
    <scope>NUCLEOTIDE SEQUENCE</scope>
</reference>
<dbReference type="GO" id="GO:0030246">
    <property type="term" value="F:carbohydrate binding"/>
    <property type="evidence" value="ECO:0007669"/>
    <property type="project" value="UniProtKB-KW"/>
</dbReference>
<evidence type="ECO:0000256" key="9">
    <source>
        <dbReference type="ARBA" id="ARBA00041489"/>
    </source>
</evidence>